<dbReference type="AlphaFoldDB" id="A0A4C1ULU9"/>
<accession>A0A4C1ULU9</accession>
<evidence type="ECO:0000313" key="2">
    <source>
        <dbReference type="Proteomes" id="UP000299102"/>
    </source>
</evidence>
<comment type="caution">
    <text evidence="1">The sequence shown here is derived from an EMBL/GenBank/DDBJ whole genome shotgun (WGS) entry which is preliminary data.</text>
</comment>
<keyword evidence="2" id="KW-1185">Reference proteome</keyword>
<dbReference type="Proteomes" id="UP000299102">
    <property type="component" value="Unassembled WGS sequence"/>
</dbReference>
<protein>
    <submittedName>
        <fullName evidence="1">Uncharacterized protein</fullName>
    </submittedName>
</protein>
<organism evidence="1 2">
    <name type="scientific">Eumeta variegata</name>
    <name type="common">Bagworm moth</name>
    <name type="synonym">Eumeta japonica</name>
    <dbReference type="NCBI Taxonomy" id="151549"/>
    <lineage>
        <taxon>Eukaryota</taxon>
        <taxon>Metazoa</taxon>
        <taxon>Ecdysozoa</taxon>
        <taxon>Arthropoda</taxon>
        <taxon>Hexapoda</taxon>
        <taxon>Insecta</taxon>
        <taxon>Pterygota</taxon>
        <taxon>Neoptera</taxon>
        <taxon>Endopterygota</taxon>
        <taxon>Lepidoptera</taxon>
        <taxon>Glossata</taxon>
        <taxon>Ditrysia</taxon>
        <taxon>Tineoidea</taxon>
        <taxon>Psychidae</taxon>
        <taxon>Oiketicinae</taxon>
        <taxon>Eumeta</taxon>
    </lineage>
</organism>
<sequence>MRGTAVGHFLRPVRVCPHAESTPGRLPPRAALYRRTAVRSRVKRTRIICRRSVGFPLARPTPLTGLHIDRGVVRVGLIAYAGFSVLRRAVSSSYLVICGLDHVFLAFGP</sequence>
<evidence type="ECO:0000313" key="1">
    <source>
        <dbReference type="EMBL" id="GBP26952.1"/>
    </source>
</evidence>
<name>A0A4C1ULU9_EUMVA</name>
<proteinExistence type="predicted"/>
<gene>
    <name evidence="1" type="ORF">EVAR_95738_1</name>
</gene>
<dbReference type="EMBL" id="BGZK01000187">
    <property type="protein sequence ID" value="GBP26952.1"/>
    <property type="molecule type" value="Genomic_DNA"/>
</dbReference>
<reference evidence="1 2" key="1">
    <citation type="journal article" date="2019" name="Commun. Biol.">
        <title>The bagworm genome reveals a unique fibroin gene that provides high tensile strength.</title>
        <authorList>
            <person name="Kono N."/>
            <person name="Nakamura H."/>
            <person name="Ohtoshi R."/>
            <person name="Tomita M."/>
            <person name="Numata K."/>
            <person name="Arakawa K."/>
        </authorList>
    </citation>
    <scope>NUCLEOTIDE SEQUENCE [LARGE SCALE GENOMIC DNA]</scope>
</reference>